<dbReference type="Gene3D" id="3.30.420.10">
    <property type="entry name" value="Ribonuclease H-like superfamily/Ribonuclease H"/>
    <property type="match status" value="1"/>
</dbReference>
<evidence type="ECO:0000313" key="1">
    <source>
        <dbReference type="EMBL" id="KAL3394592.1"/>
    </source>
</evidence>
<protein>
    <submittedName>
        <fullName evidence="1">Uncharacterized protein</fullName>
    </submittedName>
</protein>
<dbReference type="InterPro" id="IPR036397">
    <property type="entry name" value="RNaseH_sf"/>
</dbReference>
<keyword evidence="2" id="KW-1185">Reference proteome</keyword>
<evidence type="ECO:0000313" key="2">
    <source>
        <dbReference type="Proteomes" id="UP001627154"/>
    </source>
</evidence>
<dbReference type="Proteomes" id="UP001627154">
    <property type="component" value="Unassembled WGS sequence"/>
</dbReference>
<name>A0ABD2WNX4_9HYME</name>
<accession>A0ABD2WNX4</accession>
<sequence length="159" mass="18022">MSKELSGALGELDHSSISEYAVQKKIRLRFNPPTASHIGGTWEHLIRSVKKALSFAIKEKNPSEEVLSTLLVEIARCVNFCLLTNISCDPKYFEALTPNHFLLGSSSGQVALPRFDKTSLSLRNQWKLFQYYADVFWKRRLQEDPLCIHGKNGKNVAKL</sequence>
<proteinExistence type="predicted"/>
<dbReference type="AlphaFoldDB" id="A0ABD2WNX4"/>
<dbReference type="EMBL" id="JBJJXI010000092">
    <property type="protein sequence ID" value="KAL3394592.1"/>
    <property type="molecule type" value="Genomic_DNA"/>
</dbReference>
<dbReference type="PANTHER" id="PTHR47331">
    <property type="entry name" value="PHD-TYPE DOMAIN-CONTAINING PROTEIN"/>
    <property type="match status" value="1"/>
</dbReference>
<comment type="caution">
    <text evidence="1">The sequence shown here is derived from an EMBL/GenBank/DDBJ whole genome shotgun (WGS) entry which is preliminary data.</text>
</comment>
<gene>
    <name evidence="1" type="ORF">TKK_011580</name>
</gene>
<reference evidence="1 2" key="1">
    <citation type="journal article" date="2024" name="bioRxiv">
        <title>A reference genome for Trichogramma kaykai: A tiny desert-dwelling parasitoid wasp with competing sex-ratio distorters.</title>
        <authorList>
            <person name="Culotta J."/>
            <person name="Lindsey A.R."/>
        </authorList>
    </citation>
    <scope>NUCLEOTIDE SEQUENCE [LARGE SCALE GENOMIC DNA]</scope>
    <source>
        <strain evidence="1 2">KSX58</strain>
    </source>
</reference>
<organism evidence="1 2">
    <name type="scientific">Trichogramma kaykai</name>
    <dbReference type="NCBI Taxonomy" id="54128"/>
    <lineage>
        <taxon>Eukaryota</taxon>
        <taxon>Metazoa</taxon>
        <taxon>Ecdysozoa</taxon>
        <taxon>Arthropoda</taxon>
        <taxon>Hexapoda</taxon>
        <taxon>Insecta</taxon>
        <taxon>Pterygota</taxon>
        <taxon>Neoptera</taxon>
        <taxon>Endopterygota</taxon>
        <taxon>Hymenoptera</taxon>
        <taxon>Apocrita</taxon>
        <taxon>Proctotrupomorpha</taxon>
        <taxon>Chalcidoidea</taxon>
        <taxon>Trichogrammatidae</taxon>
        <taxon>Trichogramma</taxon>
    </lineage>
</organism>